<dbReference type="AlphaFoldDB" id="A0A834MSK8"/>
<proteinExistence type="predicted"/>
<dbReference type="EMBL" id="JACSEA010000020">
    <property type="protein sequence ID" value="KAF7381408.1"/>
    <property type="molecule type" value="Genomic_DNA"/>
</dbReference>
<gene>
    <name evidence="1" type="ORF">HZH66_013802</name>
</gene>
<evidence type="ECO:0000313" key="1">
    <source>
        <dbReference type="EMBL" id="KAF7381408.1"/>
    </source>
</evidence>
<evidence type="ECO:0000313" key="2">
    <source>
        <dbReference type="Proteomes" id="UP000614350"/>
    </source>
</evidence>
<name>A0A834MSK8_VESVU</name>
<comment type="caution">
    <text evidence="1">The sequence shown here is derived from an EMBL/GenBank/DDBJ whole genome shotgun (WGS) entry which is preliminary data.</text>
</comment>
<sequence length="147" mass="16199">MLWDHLDGRQEPTTYKKDIIQDFHLEDARRLACHLTSTSTRVRVHYSVITAASGKVDANGGPMILTIDGSNNDDNIARTERSSIKGHGEAVASRENQRRSWDIELLIILTSAVLPQPRSAVYRMSNTASYGLPPSGSSSTGHKPSLR</sequence>
<protein>
    <submittedName>
        <fullName evidence="1">Uncharacterized protein</fullName>
    </submittedName>
</protein>
<organism evidence="1 2">
    <name type="scientific">Vespula vulgaris</name>
    <name type="common">Yellow jacket</name>
    <name type="synonym">Wasp</name>
    <dbReference type="NCBI Taxonomy" id="7454"/>
    <lineage>
        <taxon>Eukaryota</taxon>
        <taxon>Metazoa</taxon>
        <taxon>Ecdysozoa</taxon>
        <taxon>Arthropoda</taxon>
        <taxon>Hexapoda</taxon>
        <taxon>Insecta</taxon>
        <taxon>Pterygota</taxon>
        <taxon>Neoptera</taxon>
        <taxon>Endopterygota</taxon>
        <taxon>Hymenoptera</taxon>
        <taxon>Apocrita</taxon>
        <taxon>Aculeata</taxon>
        <taxon>Vespoidea</taxon>
        <taxon>Vespidae</taxon>
        <taxon>Vespinae</taxon>
        <taxon>Vespula</taxon>
    </lineage>
</organism>
<accession>A0A834MSK8</accession>
<keyword evidence="2" id="KW-1185">Reference proteome</keyword>
<reference evidence="1" key="1">
    <citation type="journal article" date="2020" name="G3 (Bethesda)">
        <title>High-Quality Assemblies for Three Invasive Social Wasps from the &lt;i&gt;Vespula&lt;/i&gt; Genus.</title>
        <authorList>
            <person name="Harrop T.W.R."/>
            <person name="Guhlin J."/>
            <person name="McLaughlin G.M."/>
            <person name="Permina E."/>
            <person name="Stockwell P."/>
            <person name="Gilligan J."/>
            <person name="Le Lec M.F."/>
            <person name="Gruber M.A.M."/>
            <person name="Quinn O."/>
            <person name="Lovegrove M."/>
            <person name="Duncan E.J."/>
            <person name="Remnant E.J."/>
            <person name="Van Eeckhoven J."/>
            <person name="Graham B."/>
            <person name="Knapp R.A."/>
            <person name="Langford K.W."/>
            <person name="Kronenberg Z."/>
            <person name="Press M.O."/>
            <person name="Eacker S.M."/>
            <person name="Wilson-Rankin E.E."/>
            <person name="Purcell J."/>
            <person name="Lester P.J."/>
            <person name="Dearden P.K."/>
        </authorList>
    </citation>
    <scope>NUCLEOTIDE SEQUENCE</scope>
    <source>
        <strain evidence="1">Marl-1</strain>
    </source>
</reference>
<dbReference type="Proteomes" id="UP000614350">
    <property type="component" value="Unassembled WGS sequence"/>
</dbReference>